<feature type="compositionally biased region" description="Polar residues" evidence="1">
    <location>
        <begin position="335"/>
        <end position="354"/>
    </location>
</feature>
<dbReference type="AlphaFoldDB" id="A0AAN6RWG2"/>
<evidence type="ECO:0000313" key="3">
    <source>
        <dbReference type="Proteomes" id="UP001303889"/>
    </source>
</evidence>
<protein>
    <submittedName>
        <fullName evidence="2">Uncharacterized protein</fullName>
    </submittedName>
</protein>
<reference evidence="2" key="1">
    <citation type="journal article" date="2023" name="Mol. Phylogenet. Evol.">
        <title>Genome-scale phylogeny and comparative genomics of the fungal order Sordariales.</title>
        <authorList>
            <person name="Hensen N."/>
            <person name="Bonometti L."/>
            <person name="Westerberg I."/>
            <person name="Brannstrom I.O."/>
            <person name="Guillou S."/>
            <person name="Cros-Aarteil S."/>
            <person name="Calhoun S."/>
            <person name="Haridas S."/>
            <person name="Kuo A."/>
            <person name="Mondo S."/>
            <person name="Pangilinan J."/>
            <person name="Riley R."/>
            <person name="LaButti K."/>
            <person name="Andreopoulos B."/>
            <person name="Lipzen A."/>
            <person name="Chen C."/>
            <person name="Yan M."/>
            <person name="Daum C."/>
            <person name="Ng V."/>
            <person name="Clum A."/>
            <person name="Steindorff A."/>
            <person name="Ohm R.A."/>
            <person name="Martin F."/>
            <person name="Silar P."/>
            <person name="Natvig D.O."/>
            <person name="Lalanne C."/>
            <person name="Gautier V."/>
            <person name="Ament-Velasquez S.L."/>
            <person name="Kruys A."/>
            <person name="Hutchinson M.I."/>
            <person name="Powell A.J."/>
            <person name="Barry K."/>
            <person name="Miller A.N."/>
            <person name="Grigoriev I.V."/>
            <person name="Debuchy R."/>
            <person name="Gladieux P."/>
            <person name="Hiltunen Thoren M."/>
            <person name="Johannesson H."/>
        </authorList>
    </citation>
    <scope>NUCLEOTIDE SEQUENCE</scope>
    <source>
        <strain evidence="2">CBS 103.79</strain>
    </source>
</reference>
<name>A0AAN6RWG2_9PEZI</name>
<gene>
    <name evidence="2" type="ORF">C8A05DRAFT_12679</name>
</gene>
<sequence>MDLFHGWLLRSMRRDSITENPVLAVERLTSLPQPLDDAGKEMLVGAMLTMSSSLHLALGMLREVLPQDKSQDRLAEVLCPTLGHLLASLQSTLSSFGQKGCQQQVTAALPPTPAQSTTTQPTPPRSARGTKPQSLEPSRPPSTPRDGQKMPGRLPTGDAITSPPAGTTQPRRLETFPPLEHRGAAAHSHAEADVPQRPEARLVKALQAEMRVQAAIHVAVESLEFAEGQLQIVREVNQLHGGDFGLLQKHFYEGYHRLMYRALELQRRELGLQQPASDRSASDLVPQRLAHPDKSESQQWTGQAVTQASPKQQPSVSFRSTSPVHSRATTPRAPSVSQAPSSGRPQLGRRNTIQGIKEEDPRIPRIRPALKRRLSLAEELAMAGEDSESGYHDETSEVASSSSEMEESDVESCNDSPGMMSRGAESEGYSTNGESAGEESAIESGDDEDSGDKTLEALDIVHHSQPVVSSSSHSRSRLPRLQAQRRG</sequence>
<feature type="compositionally biased region" description="Polar residues" evidence="1">
    <location>
        <begin position="297"/>
        <end position="329"/>
    </location>
</feature>
<accession>A0AAN6RWG2</accession>
<feature type="region of interest" description="Disordered" evidence="1">
    <location>
        <begin position="104"/>
        <end position="173"/>
    </location>
</feature>
<evidence type="ECO:0000313" key="2">
    <source>
        <dbReference type="EMBL" id="KAK3905510.1"/>
    </source>
</evidence>
<dbReference type="Proteomes" id="UP001303889">
    <property type="component" value="Unassembled WGS sequence"/>
</dbReference>
<feature type="compositionally biased region" description="Low complexity" evidence="1">
    <location>
        <begin position="463"/>
        <end position="473"/>
    </location>
</feature>
<evidence type="ECO:0000256" key="1">
    <source>
        <dbReference type="SAM" id="MobiDB-lite"/>
    </source>
</evidence>
<feature type="compositionally biased region" description="Basic residues" evidence="1">
    <location>
        <begin position="474"/>
        <end position="487"/>
    </location>
</feature>
<reference evidence="2" key="2">
    <citation type="submission" date="2023-05" db="EMBL/GenBank/DDBJ databases">
        <authorList>
            <consortium name="Lawrence Berkeley National Laboratory"/>
            <person name="Steindorff A."/>
            <person name="Hensen N."/>
            <person name="Bonometti L."/>
            <person name="Westerberg I."/>
            <person name="Brannstrom I.O."/>
            <person name="Guillou S."/>
            <person name="Cros-Aarteil S."/>
            <person name="Calhoun S."/>
            <person name="Haridas S."/>
            <person name="Kuo A."/>
            <person name="Mondo S."/>
            <person name="Pangilinan J."/>
            <person name="Riley R."/>
            <person name="Labutti K."/>
            <person name="Andreopoulos B."/>
            <person name="Lipzen A."/>
            <person name="Chen C."/>
            <person name="Yanf M."/>
            <person name="Daum C."/>
            <person name="Ng V."/>
            <person name="Clum A."/>
            <person name="Ohm R."/>
            <person name="Martin F."/>
            <person name="Silar P."/>
            <person name="Natvig D."/>
            <person name="Lalanne C."/>
            <person name="Gautier V."/>
            <person name="Ament-Velasquez S.L."/>
            <person name="Kruys A."/>
            <person name="Hutchinson M.I."/>
            <person name="Powell A.J."/>
            <person name="Barry K."/>
            <person name="Miller A.N."/>
            <person name="Grigoriev I.V."/>
            <person name="Debuchy R."/>
            <person name="Gladieux P."/>
            <person name="Thoren M.H."/>
            <person name="Johannesson H."/>
        </authorList>
    </citation>
    <scope>NUCLEOTIDE SEQUENCE</scope>
    <source>
        <strain evidence="2">CBS 103.79</strain>
    </source>
</reference>
<comment type="caution">
    <text evidence="2">The sequence shown here is derived from an EMBL/GenBank/DDBJ whole genome shotgun (WGS) entry which is preliminary data.</text>
</comment>
<proteinExistence type="predicted"/>
<feature type="compositionally biased region" description="Low complexity" evidence="1">
    <location>
        <begin position="106"/>
        <end position="120"/>
    </location>
</feature>
<organism evidence="2 3">
    <name type="scientific">Staphylotrichum tortipilum</name>
    <dbReference type="NCBI Taxonomy" id="2831512"/>
    <lineage>
        <taxon>Eukaryota</taxon>
        <taxon>Fungi</taxon>
        <taxon>Dikarya</taxon>
        <taxon>Ascomycota</taxon>
        <taxon>Pezizomycotina</taxon>
        <taxon>Sordariomycetes</taxon>
        <taxon>Sordariomycetidae</taxon>
        <taxon>Sordariales</taxon>
        <taxon>Chaetomiaceae</taxon>
        <taxon>Staphylotrichum</taxon>
    </lineage>
</organism>
<dbReference type="EMBL" id="MU855356">
    <property type="protein sequence ID" value="KAK3905510.1"/>
    <property type="molecule type" value="Genomic_DNA"/>
</dbReference>
<feature type="compositionally biased region" description="Acidic residues" evidence="1">
    <location>
        <begin position="436"/>
        <end position="450"/>
    </location>
</feature>
<feature type="compositionally biased region" description="Basic and acidic residues" evidence="1">
    <location>
        <begin position="451"/>
        <end position="462"/>
    </location>
</feature>
<feature type="region of interest" description="Disordered" evidence="1">
    <location>
        <begin position="274"/>
        <end position="364"/>
    </location>
</feature>
<feature type="region of interest" description="Disordered" evidence="1">
    <location>
        <begin position="381"/>
        <end position="487"/>
    </location>
</feature>
<keyword evidence="3" id="KW-1185">Reference proteome</keyword>